<proteinExistence type="inferred from homology"/>
<evidence type="ECO:0000256" key="5">
    <source>
        <dbReference type="SAM" id="Phobius"/>
    </source>
</evidence>
<dbReference type="InterPro" id="IPR000914">
    <property type="entry name" value="SBP_5_dom"/>
</dbReference>
<evidence type="ECO:0000259" key="7">
    <source>
        <dbReference type="Pfam" id="PF00496"/>
    </source>
</evidence>
<evidence type="ECO:0000313" key="8">
    <source>
        <dbReference type="EMBL" id="MBB5078316.1"/>
    </source>
</evidence>
<evidence type="ECO:0000256" key="6">
    <source>
        <dbReference type="SAM" id="SignalP"/>
    </source>
</evidence>
<feature type="chain" id="PRO_5039149904" evidence="6">
    <location>
        <begin position="20"/>
        <end position="603"/>
    </location>
</feature>
<dbReference type="InterPro" id="IPR023765">
    <property type="entry name" value="SBP_5_CS"/>
</dbReference>
<dbReference type="Proteomes" id="UP000568380">
    <property type="component" value="Unassembled WGS sequence"/>
</dbReference>
<keyword evidence="9" id="KW-1185">Reference proteome</keyword>
<dbReference type="InterPro" id="IPR039424">
    <property type="entry name" value="SBP_5"/>
</dbReference>
<keyword evidence="5" id="KW-1133">Transmembrane helix</keyword>
<keyword evidence="4 6" id="KW-0732">Signal</keyword>
<evidence type="ECO:0000256" key="3">
    <source>
        <dbReference type="ARBA" id="ARBA00022448"/>
    </source>
</evidence>
<dbReference type="RefSeq" id="WP_184962874.1">
    <property type="nucleotide sequence ID" value="NZ_JACHIN010000004.1"/>
</dbReference>
<dbReference type="GO" id="GO:1904680">
    <property type="term" value="F:peptide transmembrane transporter activity"/>
    <property type="evidence" value="ECO:0007669"/>
    <property type="project" value="TreeGrafter"/>
</dbReference>
<dbReference type="GO" id="GO:0043190">
    <property type="term" value="C:ATP-binding cassette (ABC) transporter complex"/>
    <property type="evidence" value="ECO:0007669"/>
    <property type="project" value="InterPro"/>
</dbReference>
<organism evidence="8 9">
    <name type="scientific">Nonomuraea endophytica</name>
    <dbReference type="NCBI Taxonomy" id="714136"/>
    <lineage>
        <taxon>Bacteria</taxon>
        <taxon>Bacillati</taxon>
        <taxon>Actinomycetota</taxon>
        <taxon>Actinomycetes</taxon>
        <taxon>Streptosporangiales</taxon>
        <taxon>Streptosporangiaceae</taxon>
        <taxon>Nonomuraea</taxon>
    </lineage>
</organism>
<dbReference type="CDD" id="cd00995">
    <property type="entry name" value="PBP2_NikA_DppA_OppA_like"/>
    <property type="match status" value="1"/>
</dbReference>
<dbReference type="Gene3D" id="3.40.190.10">
    <property type="entry name" value="Periplasmic binding protein-like II"/>
    <property type="match status" value="1"/>
</dbReference>
<evidence type="ECO:0000256" key="4">
    <source>
        <dbReference type="ARBA" id="ARBA00022729"/>
    </source>
</evidence>
<dbReference type="Pfam" id="PF00496">
    <property type="entry name" value="SBP_bac_5"/>
    <property type="match status" value="1"/>
</dbReference>
<dbReference type="GO" id="GO:0015833">
    <property type="term" value="P:peptide transport"/>
    <property type="evidence" value="ECO:0007669"/>
    <property type="project" value="TreeGrafter"/>
</dbReference>
<dbReference type="EMBL" id="JACHIN010000004">
    <property type="protein sequence ID" value="MBB5078316.1"/>
    <property type="molecule type" value="Genomic_DNA"/>
</dbReference>
<protein>
    <submittedName>
        <fullName evidence="8">Peptide/nickel transport system substrate-binding protein</fullName>
    </submittedName>
</protein>
<keyword evidence="3" id="KW-0813">Transport</keyword>
<dbReference type="PROSITE" id="PS01040">
    <property type="entry name" value="SBP_BACTERIAL_5"/>
    <property type="match status" value="1"/>
</dbReference>
<comment type="caution">
    <text evidence="8">The sequence shown here is derived from an EMBL/GenBank/DDBJ whole genome shotgun (WGS) entry which is preliminary data.</text>
</comment>
<evidence type="ECO:0000256" key="2">
    <source>
        <dbReference type="ARBA" id="ARBA00005695"/>
    </source>
</evidence>
<dbReference type="AlphaFoldDB" id="A0A7W8A2E6"/>
<accession>A0A7W8A2E6</accession>
<dbReference type="PIRSF" id="PIRSF002741">
    <property type="entry name" value="MppA"/>
    <property type="match status" value="1"/>
</dbReference>
<name>A0A7W8A2E6_9ACTN</name>
<dbReference type="PANTHER" id="PTHR30290">
    <property type="entry name" value="PERIPLASMIC BINDING COMPONENT OF ABC TRANSPORTER"/>
    <property type="match status" value="1"/>
</dbReference>
<dbReference type="GO" id="GO:0042597">
    <property type="term" value="C:periplasmic space"/>
    <property type="evidence" value="ECO:0007669"/>
    <property type="project" value="UniProtKB-ARBA"/>
</dbReference>
<dbReference type="Gene3D" id="3.10.105.10">
    <property type="entry name" value="Dipeptide-binding Protein, Domain 3"/>
    <property type="match status" value="1"/>
</dbReference>
<dbReference type="InterPro" id="IPR030678">
    <property type="entry name" value="Peptide/Ni-bd"/>
</dbReference>
<comment type="subcellular location">
    <subcellularLocation>
        <location evidence="1">Cell membrane</location>
        <topology evidence="1">Lipid-anchor</topology>
    </subcellularLocation>
</comment>
<keyword evidence="5" id="KW-0812">Transmembrane</keyword>
<feature type="transmembrane region" description="Helical" evidence="5">
    <location>
        <begin position="573"/>
        <end position="593"/>
    </location>
</feature>
<feature type="domain" description="Solute-binding protein family 5" evidence="7">
    <location>
        <begin position="76"/>
        <end position="451"/>
    </location>
</feature>
<reference evidence="8 9" key="1">
    <citation type="submission" date="2020-08" db="EMBL/GenBank/DDBJ databases">
        <title>Genomic Encyclopedia of Type Strains, Phase IV (KMG-IV): sequencing the most valuable type-strain genomes for metagenomic binning, comparative biology and taxonomic classification.</title>
        <authorList>
            <person name="Goeker M."/>
        </authorList>
    </citation>
    <scope>NUCLEOTIDE SEQUENCE [LARGE SCALE GENOMIC DNA]</scope>
    <source>
        <strain evidence="8 9">DSM 45385</strain>
    </source>
</reference>
<dbReference type="PANTHER" id="PTHR30290:SF10">
    <property type="entry name" value="PERIPLASMIC OLIGOPEPTIDE-BINDING PROTEIN-RELATED"/>
    <property type="match status" value="1"/>
</dbReference>
<evidence type="ECO:0000256" key="1">
    <source>
        <dbReference type="ARBA" id="ARBA00004193"/>
    </source>
</evidence>
<evidence type="ECO:0000313" key="9">
    <source>
        <dbReference type="Proteomes" id="UP000568380"/>
    </source>
</evidence>
<gene>
    <name evidence="8" type="ORF">HNR40_003791</name>
</gene>
<dbReference type="SUPFAM" id="SSF53850">
    <property type="entry name" value="Periplasmic binding protein-like II"/>
    <property type="match status" value="1"/>
</dbReference>
<keyword evidence="5" id="KW-0472">Membrane</keyword>
<sequence>MRRIGAVLCALTLAFAVPAAPAGAAAPPVRSTVLRAAMDGSGVDTLNPFLAFFNGALETFGMVYPSLNSLDPSGAPGPYLATKWEPSADRLTWTFTIREGLKWSDGKPITAEDAAWTLNLIMTDAVAGTANGSLVSNFEKVTAEGPATLVIKTKAPQASVPYVSHPMSGIPIVPKHVWEPLAKNLKDAKNDVFPLVGYGPWTLTEYKQEQYAKFTANKEFVLGPPKFDNLVLQSFKSGDAAVAALRSGQIDYKAGVNPTQFKALQADPKIAAVRTVGNGWMGLEINHNARTRSGKKIGTGHPALGDPALRKAIALATDKQTLVTKVIDGVGRLGHGYLPPAWPQWFWTPAQPTPYDPAQANRVLDEAGYTKGADGVRTDPKSGRPLAFRFGIHSDDAADAAISGYVVGWMKEIGIKLTIQSLSMTALNSDLAKGDWDLLMDAWTTGPDPTYLLGIQSCGTLPKDDGTGGNTDSFFCDAAFDELFKKQLTTFDQGERAKVIGEMQEILYAANVNQIYYYADGLDVARKDTVTGLTLGKPDADGVYPSQTAFWSYLNAAPATATTAAKAEGSGSGMTWVAGGIALVVVLGGVLVWRRRAGGADRE</sequence>
<comment type="similarity">
    <text evidence="2">Belongs to the bacterial solute-binding protein 5 family.</text>
</comment>
<feature type="signal peptide" evidence="6">
    <location>
        <begin position="1"/>
        <end position="19"/>
    </location>
</feature>